<organism evidence="2 3">
    <name type="scientific">Bombiscardovia nodaiensis</name>
    <dbReference type="NCBI Taxonomy" id="2932181"/>
    <lineage>
        <taxon>Bacteria</taxon>
        <taxon>Bacillati</taxon>
        <taxon>Actinomycetota</taxon>
        <taxon>Actinomycetes</taxon>
        <taxon>Bifidobacteriales</taxon>
        <taxon>Bifidobacteriaceae</taxon>
        <taxon>Bombiscardovia</taxon>
    </lineage>
</organism>
<dbReference type="InterPro" id="IPR009677">
    <property type="entry name" value="DUF1266"/>
</dbReference>
<sequence>MAEFTEKLGQAMIDNAQLNFYPDSKNSKGDFGESTPEAYTSEHYNFDQQWLLALGSFMCAYTGDYVNAFESTGNESYVKMNLEDAWDIVDANSFRETAQSLITAGHRTQFQPHMQLIASYRETLDNAGGLMKFAVNVIPNAALPYFQKKHSMDFRQVAPALGLELTELARMLEIGYGKATMEHDELLRDMPSVDNILAWDAVRVVNISRLAMLAGYISQEEAEQYASQLKAQVQDTYDSWRSVGVAYALGAIIWHPSQTRAEAMNRTVSMLLDDPRALVNKISFK</sequence>
<feature type="domain" description="DUF1266" evidence="1">
    <location>
        <begin position="82"/>
        <end position="276"/>
    </location>
</feature>
<proteinExistence type="predicted"/>
<keyword evidence="3" id="KW-1185">Reference proteome</keyword>
<accession>A0ABN6S8K4</accession>
<dbReference type="Proteomes" id="UP001321766">
    <property type="component" value="Chromosome"/>
</dbReference>
<dbReference type="Pfam" id="PF06889">
    <property type="entry name" value="DUF1266"/>
    <property type="match status" value="1"/>
</dbReference>
<protein>
    <recommendedName>
        <fullName evidence="1">DUF1266 domain-containing protein</fullName>
    </recommendedName>
</protein>
<name>A0ABN6S8K4_9BIFI</name>
<dbReference type="EMBL" id="AP026798">
    <property type="protein sequence ID" value="BDR52534.1"/>
    <property type="molecule type" value="Genomic_DNA"/>
</dbReference>
<evidence type="ECO:0000313" key="2">
    <source>
        <dbReference type="EMBL" id="BDR52534.1"/>
    </source>
</evidence>
<gene>
    <name evidence="2" type="ORF">KIM372_04410</name>
</gene>
<evidence type="ECO:0000313" key="3">
    <source>
        <dbReference type="Proteomes" id="UP001321766"/>
    </source>
</evidence>
<evidence type="ECO:0000259" key="1">
    <source>
        <dbReference type="Pfam" id="PF06889"/>
    </source>
</evidence>
<reference evidence="2 3" key="1">
    <citation type="journal article" date="2023" name="Microbiol. Spectr.">
        <title>Symbiosis of Carpenter Bees with Uncharacterized Lactic Acid Bacteria Showing NAD Auxotrophy.</title>
        <authorList>
            <person name="Kawasaki S."/>
            <person name="Ozawa K."/>
            <person name="Mori T."/>
            <person name="Yamamoto A."/>
            <person name="Ito M."/>
            <person name="Ohkuma M."/>
            <person name="Sakamoto M."/>
            <person name="Matsutani M."/>
        </authorList>
    </citation>
    <scope>NUCLEOTIDE SEQUENCE [LARGE SCALE GENOMIC DNA]</scope>
    <source>
        <strain evidence="2 3">Kim37-2</strain>
    </source>
</reference>